<comment type="caution">
    <text evidence="2">The sequence shown here is derived from an EMBL/GenBank/DDBJ whole genome shotgun (WGS) entry which is preliminary data.</text>
</comment>
<dbReference type="RefSeq" id="WP_165140394.1">
    <property type="nucleotide sequence ID" value="NZ_CP049255.1"/>
</dbReference>
<feature type="transmembrane region" description="Helical" evidence="1">
    <location>
        <begin position="79"/>
        <end position="101"/>
    </location>
</feature>
<feature type="transmembrane region" description="Helical" evidence="1">
    <location>
        <begin position="39"/>
        <end position="59"/>
    </location>
</feature>
<dbReference type="EMBL" id="JACHWQ010000006">
    <property type="protein sequence ID" value="MBB2976433.1"/>
    <property type="molecule type" value="Genomic_DNA"/>
</dbReference>
<accession>A0A7W4YMQ5</accession>
<dbReference type="Proteomes" id="UP000529310">
    <property type="component" value="Unassembled WGS sequence"/>
</dbReference>
<evidence type="ECO:0000313" key="3">
    <source>
        <dbReference type="Proteomes" id="UP000529310"/>
    </source>
</evidence>
<keyword evidence="3" id="KW-1185">Reference proteome</keyword>
<sequence length="240" mass="24775">MVILSPDVPVRAAAVAEPCIVDINGGGGSLAVTGLQGDFTVLVAGAIGMIVISVFVLLYRRRATRRADTEHSLADSSHAPTHVTVLMSLLLVALCALPLAAPASSARAATTDSVCDMFTFDIDIDKTDARIGSSPDVVQVLTIRNISNFPIALRLSVPVKTDPDGLGPHVAVFANCGCSTSPMLNTALKTGTGPGNSVILAAGATTRITVSMNMLSSITNAQQRGVLDYGLTVYADQVPS</sequence>
<dbReference type="AlphaFoldDB" id="A0A7W4YMQ5"/>
<reference evidence="2 3" key="1">
    <citation type="submission" date="2020-08" db="EMBL/GenBank/DDBJ databases">
        <title>Sequencing the genomes of 1000 actinobacteria strains.</title>
        <authorList>
            <person name="Klenk H.-P."/>
        </authorList>
    </citation>
    <scope>NUCLEOTIDE SEQUENCE [LARGE SCALE GENOMIC DNA]</scope>
    <source>
        <strain evidence="2 3">DSM 27099</strain>
    </source>
</reference>
<protein>
    <submittedName>
        <fullName evidence="2">Uncharacterized protein</fullName>
    </submittedName>
</protein>
<keyword evidence="1" id="KW-0812">Transmembrane</keyword>
<keyword evidence="1" id="KW-0472">Membrane</keyword>
<organism evidence="2 3">
    <name type="scientific">Microbacterium endophyticum</name>
    <dbReference type="NCBI Taxonomy" id="1526412"/>
    <lineage>
        <taxon>Bacteria</taxon>
        <taxon>Bacillati</taxon>
        <taxon>Actinomycetota</taxon>
        <taxon>Actinomycetes</taxon>
        <taxon>Micrococcales</taxon>
        <taxon>Microbacteriaceae</taxon>
        <taxon>Microbacterium</taxon>
    </lineage>
</organism>
<keyword evidence="1" id="KW-1133">Transmembrane helix</keyword>
<evidence type="ECO:0000313" key="2">
    <source>
        <dbReference type="EMBL" id="MBB2976433.1"/>
    </source>
</evidence>
<proteinExistence type="predicted"/>
<name>A0A7W4YMQ5_9MICO</name>
<evidence type="ECO:0000256" key="1">
    <source>
        <dbReference type="SAM" id="Phobius"/>
    </source>
</evidence>
<gene>
    <name evidence="2" type="ORF">FHX49_002008</name>
</gene>